<evidence type="ECO:0000256" key="1">
    <source>
        <dbReference type="ARBA" id="ARBA00022679"/>
    </source>
</evidence>
<reference evidence="6 7" key="1">
    <citation type="submission" date="2019-07" db="EMBL/GenBank/DDBJ databases">
        <title>Whole genome shotgun sequence of Microbacterium aerolatum NBRC 103071.</title>
        <authorList>
            <person name="Hosoyama A."/>
            <person name="Uohara A."/>
            <person name="Ohji S."/>
            <person name="Ichikawa N."/>
        </authorList>
    </citation>
    <scope>NUCLEOTIDE SEQUENCE [LARGE SCALE GENOMIC DNA]</scope>
    <source>
        <strain evidence="6 7">NBRC 103071</strain>
    </source>
</reference>
<gene>
    <name evidence="6" type="ORF">MAE01_09950</name>
</gene>
<sequence>MSAAAALRAETIEESLAGRHELLAARVLTAGNGALAAVAALGVATVVVQSDPADHPPAFQAAILATIGILIAVGLLAQWSGRRLIAVMNGVAACAYLAVLLLAWPVLALSGGSPSGQLSWLLTVTSLPVLAAVIAWGPAGGWIVLGALGVFIPLLRIAMDDRSANAITNNVQSFATAVLLCALASATLARAQRADTAAAVARDAAAREAESAARRAVDARAQALVHDEVLATLAFAARATAEMRPALAAQAHRAREALNALTAPSTEAVAVAALRARLQELARDHGAQFSETLEPEGADSAAEVPGDVAEAMTGAVQQALVNVRAHAAGNQATVIFGRIGDGIRVEVHDDGPGFDQEAVAPGRVGIAVSIVARLRAVGGRAEVRSAPGDGVVVDASWSPSIPSRPVTVRAIGLLRDRDMRLTGALLAAGPLVLALYSLFWLRQPLPAVAAGGALAAAFVIVSWRADRAGTATVAIAGSLALSAVGTMLGGVIVPDTADAPTYAGMWPYVTASVVLGMLCLRARPATALMLLIPATALLALAVVSGPFDEVRAAVMRAIVVVLAAAGLAISLRVLDRHAERDRAAALRASSERAWLSEVTTRAAEKVARWDEVFGSLLARIGEGTALTDEEIRRCLVHEGELRDGYRAGRLGAAAVVAAAARARARGVDVVLIDDVADREIDDEQLERLRAWLVEQLDEAVGSFIARILPVGRDALATASSEAASTRFGG</sequence>
<proteinExistence type="predicted"/>
<dbReference type="AlphaFoldDB" id="A0A511ACD1"/>
<keyword evidence="3" id="KW-0902">Two-component regulatory system</keyword>
<feature type="transmembrane region" description="Helical" evidence="4">
    <location>
        <begin position="84"/>
        <end position="107"/>
    </location>
</feature>
<dbReference type="GO" id="GO:0016301">
    <property type="term" value="F:kinase activity"/>
    <property type="evidence" value="ECO:0007669"/>
    <property type="project" value="UniProtKB-KW"/>
</dbReference>
<evidence type="ECO:0000256" key="3">
    <source>
        <dbReference type="ARBA" id="ARBA00023012"/>
    </source>
</evidence>
<dbReference type="InterPro" id="IPR003594">
    <property type="entry name" value="HATPase_dom"/>
</dbReference>
<evidence type="ECO:0000256" key="4">
    <source>
        <dbReference type="SAM" id="Phobius"/>
    </source>
</evidence>
<dbReference type="InterPro" id="IPR050482">
    <property type="entry name" value="Sensor_HK_TwoCompSys"/>
</dbReference>
<feature type="transmembrane region" description="Helical" evidence="4">
    <location>
        <begin position="499"/>
        <end position="520"/>
    </location>
</feature>
<feature type="transmembrane region" description="Helical" evidence="4">
    <location>
        <begin position="527"/>
        <end position="547"/>
    </location>
</feature>
<name>A0A511ACD1_9MICO</name>
<dbReference type="SUPFAM" id="SSF55874">
    <property type="entry name" value="ATPase domain of HSP90 chaperone/DNA topoisomerase II/histidine kinase"/>
    <property type="match status" value="1"/>
</dbReference>
<dbReference type="GO" id="GO:0000160">
    <property type="term" value="P:phosphorelay signal transduction system"/>
    <property type="evidence" value="ECO:0007669"/>
    <property type="project" value="UniProtKB-KW"/>
</dbReference>
<dbReference type="Pfam" id="PF02518">
    <property type="entry name" value="HATPase_c"/>
    <property type="match status" value="1"/>
</dbReference>
<dbReference type="PANTHER" id="PTHR24421">
    <property type="entry name" value="NITRATE/NITRITE SENSOR PROTEIN NARX-RELATED"/>
    <property type="match status" value="1"/>
</dbReference>
<feature type="transmembrane region" description="Helical" evidence="4">
    <location>
        <begin position="23"/>
        <end position="46"/>
    </location>
</feature>
<protein>
    <recommendedName>
        <fullName evidence="5">Histidine kinase/HSP90-like ATPase domain-containing protein</fullName>
    </recommendedName>
</protein>
<dbReference type="Proteomes" id="UP000321225">
    <property type="component" value="Unassembled WGS sequence"/>
</dbReference>
<dbReference type="PANTHER" id="PTHR24421:SF61">
    <property type="entry name" value="OXYGEN SENSOR HISTIDINE KINASE NREB"/>
    <property type="match status" value="1"/>
</dbReference>
<feature type="transmembrane region" description="Helical" evidence="4">
    <location>
        <begin position="421"/>
        <end position="439"/>
    </location>
</feature>
<comment type="caution">
    <text evidence="6">The sequence shown here is derived from an EMBL/GenBank/DDBJ whole genome shotgun (WGS) entry which is preliminary data.</text>
</comment>
<feature type="transmembrane region" description="Helical" evidence="4">
    <location>
        <begin position="58"/>
        <end position="77"/>
    </location>
</feature>
<keyword evidence="4" id="KW-0812">Transmembrane</keyword>
<keyword evidence="7" id="KW-1185">Reference proteome</keyword>
<evidence type="ECO:0000313" key="7">
    <source>
        <dbReference type="Proteomes" id="UP000321225"/>
    </source>
</evidence>
<evidence type="ECO:0000313" key="6">
    <source>
        <dbReference type="EMBL" id="GEK85819.1"/>
    </source>
</evidence>
<dbReference type="InterPro" id="IPR036890">
    <property type="entry name" value="HATPase_C_sf"/>
</dbReference>
<dbReference type="Gene3D" id="3.30.565.10">
    <property type="entry name" value="Histidine kinase-like ATPase, C-terminal domain"/>
    <property type="match status" value="1"/>
</dbReference>
<dbReference type="EMBL" id="BJUW01000003">
    <property type="protein sequence ID" value="GEK85819.1"/>
    <property type="molecule type" value="Genomic_DNA"/>
</dbReference>
<dbReference type="CDD" id="cd16917">
    <property type="entry name" value="HATPase_UhpB-NarQ-NarX-like"/>
    <property type="match status" value="1"/>
</dbReference>
<dbReference type="RefSeq" id="WP_186806122.1">
    <property type="nucleotide sequence ID" value="NZ_BJUW01000003.1"/>
</dbReference>
<organism evidence="6 7">
    <name type="scientific">Microbacterium aerolatum</name>
    <dbReference type="NCBI Taxonomy" id="153731"/>
    <lineage>
        <taxon>Bacteria</taxon>
        <taxon>Bacillati</taxon>
        <taxon>Actinomycetota</taxon>
        <taxon>Actinomycetes</taxon>
        <taxon>Micrococcales</taxon>
        <taxon>Microbacteriaceae</taxon>
        <taxon>Microbacterium</taxon>
    </lineage>
</organism>
<accession>A0A511ACD1</accession>
<keyword evidence="1" id="KW-0808">Transferase</keyword>
<keyword evidence="4" id="KW-0472">Membrane</keyword>
<feature type="domain" description="Histidine kinase/HSP90-like ATPase" evidence="5">
    <location>
        <begin position="313"/>
        <end position="393"/>
    </location>
</feature>
<feature type="transmembrane region" description="Helical" evidence="4">
    <location>
        <begin position="470"/>
        <end position="493"/>
    </location>
</feature>
<evidence type="ECO:0000256" key="2">
    <source>
        <dbReference type="ARBA" id="ARBA00022777"/>
    </source>
</evidence>
<evidence type="ECO:0000259" key="5">
    <source>
        <dbReference type="Pfam" id="PF02518"/>
    </source>
</evidence>
<keyword evidence="2" id="KW-0418">Kinase</keyword>
<feature type="transmembrane region" description="Helical" evidence="4">
    <location>
        <begin position="445"/>
        <end position="463"/>
    </location>
</feature>
<feature type="transmembrane region" description="Helical" evidence="4">
    <location>
        <begin position="553"/>
        <end position="574"/>
    </location>
</feature>
<keyword evidence="4" id="KW-1133">Transmembrane helix</keyword>
<feature type="transmembrane region" description="Helical" evidence="4">
    <location>
        <begin position="127"/>
        <end position="155"/>
    </location>
</feature>